<feature type="region of interest" description="Disordered" evidence="1">
    <location>
        <begin position="1"/>
        <end position="90"/>
    </location>
</feature>
<evidence type="ECO:0000313" key="3">
    <source>
        <dbReference type="Proteomes" id="UP000838412"/>
    </source>
</evidence>
<feature type="compositionally biased region" description="Basic and acidic residues" evidence="1">
    <location>
        <begin position="103"/>
        <end position="120"/>
    </location>
</feature>
<sequence>MSDSPLPGQVEEKEMQEMDPEKGATSGPISASSQSDVISTNNILASMPSKTSQWSGMSSRRRGRSARHRSARSSRGARPAVLDVEGQEQDQVDQLAEEIAEGKMAIRDMAKPMDTKREMLQRSSSQPEKLQSAREAPVSQRSSSQPEKLQSAPTGVGAL</sequence>
<dbReference type="Proteomes" id="UP000838412">
    <property type="component" value="Chromosome 9"/>
</dbReference>
<feature type="compositionally biased region" description="Low complexity" evidence="1">
    <location>
        <begin position="73"/>
        <end position="84"/>
    </location>
</feature>
<proteinExistence type="predicted"/>
<accession>A0A8K0ACA2</accession>
<feature type="compositionally biased region" description="Polar residues" evidence="1">
    <location>
        <begin position="139"/>
        <end position="153"/>
    </location>
</feature>
<evidence type="ECO:0000256" key="1">
    <source>
        <dbReference type="SAM" id="MobiDB-lite"/>
    </source>
</evidence>
<name>A0A8K0ACA2_BRALA</name>
<dbReference type="EMBL" id="OV696694">
    <property type="protein sequence ID" value="CAH1273301.1"/>
    <property type="molecule type" value="Genomic_DNA"/>
</dbReference>
<feature type="compositionally biased region" description="Basic and acidic residues" evidence="1">
    <location>
        <begin position="10"/>
        <end position="22"/>
    </location>
</feature>
<evidence type="ECO:0000313" key="2">
    <source>
        <dbReference type="EMBL" id="CAH1273301.1"/>
    </source>
</evidence>
<protein>
    <submittedName>
        <fullName evidence="2">Hypp5081 protein</fullName>
    </submittedName>
</protein>
<organism evidence="2 3">
    <name type="scientific">Branchiostoma lanceolatum</name>
    <name type="common">Common lancelet</name>
    <name type="synonym">Amphioxus lanceolatum</name>
    <dbReference type="NCBI Taxonomy" id="7740"/>
    <lineage>
        <taxon>Eukaryota</taxon>
        <taxon>Metazoa</taxon>
        <taxon>Chordata</taxon>
        <taxon>Cephalochordata</taxon>
        <taxon>Leptocardii</taxon>
        <taxon>Amphioxiformes</taxon>
        <taxon>Branchiostomatidae</taxon>
        <taxon>Branchiostoma</taxon>
    </lineage>
</organism>
<feature type="compositionally biased region" description="Polar residues" evidence="1">
    <location>
        <begin position="27"/>
        <end position="54"/>
    </location>
</feature>
<keyword evidence="3" id="KW-1185">Reference proteome</keyword>
<dbReference type="AlphaFoldDB" id="A0A8K0ACA2"/>
<reference evidence="2" key="1">
    <citation type="submission" date="2022-01" db="EMBL/GenBank/DDBJ databases">
        <authorList>
            <person name="Braso-Vives M."/>
        </authorList>
    </citation>
    <scope>NUCLEOTIDE SEQUENCE</scope>
</reference>
<feature type="region of interest" description="Disordered" evidence="1">
    <location>
        <begin position="103"/>
        <end position="159"/>
    </location>
</feature>
<feature type="compositionally biased region" description="Basic residues" evidence="1">
    <location>
        <begin position="59"/>
        <end position="72"/>
    </location>
</feature>
<gene>
    <name evidence="2" type="primary">Hypp5081</name>
    <name evidence="2" type="ORF">BLAG_LOCUS24678</name>
</gene>